<dbReference type="GO" id="GO:0000978">
    <property type="term" value="F:RNA polymerase II cis-regulatory region sequence-specific DNA binding"/>
    <property type="evidence" value="ECO:0007669"/>
    <property type="project" value="TreeGrafter"/>
</dbReference>
<keyword evidence="3" id="KW-0805">Transcription regulation</keyword>
<evidence type="ECO:0000313" key="10">
    <source>
        <dbReference type="Proteomes" id="UP001497516"/>
    </source>
</evidence>
<dbReference type="InterPro" id="IPR001005">
    <property type="entry name" value="SANT/Myb"/>
</dbReference>
<evidence type="ECO:0000256" key="2">
    <source>
        <dbReference type="ARBA" id="ARBA00022737"/>
    </source>
</evidence>
<proteinExistence type="predicted"/>
<organism evidence="9 10">
    <name type="scientific">Linum trigynum</name>
    <dbReference type="NCBI Taxonomy" id="586398"/>
    <lineage>
        <taxon>Eukaryota</taxon>
        <taxon>Viridiplantae</taxon>
        <taxon>Streptophyta</taxon>
        <taxon>Embryophyta</taxon>
        <taxon>Tracheophyta</taxon>
        <taxon>Spermatophyta</taxon>
        <taxon>Magnoliopsida</taxon>
        <taxon>eudicotyledons</taxon>
        <taxon>Gunneridae</taxon>
        <taxon>Pentapetalae</taxon>
        <taxon>rosids</taxon>
        <taxon>fabids</taxon>
        <taxon>Malpighiales</taxon>
        <taxon>Linaceae</taxon>
        <taxon>Linum</taxon>
    </lineage>
</organism>
<dbReference type="InterPro" id="IPR009057">
    <property type="entry name" value="Homeodomain-like_sf"/>
</dbReference>
<evidence type="ECO:0000256" key="5">
    <source>
        <dbReference type="ARBA" id="ARBA00023242"/>
    </source>
</evidence>
<dbReference type="InterPro" id="IPR050560">
    <property type="entry name" value="MYB_TF"/>
</dbReference>
<evidence type="ECO:0000259" key="7">
    <source>
        <dbReference type="PROSITE" id="PS50090"/>
    </source>
</evidence>
<name>A0AAV2CQL2_9ROSI</name>
<dbReference type="EMBL" id="OZ034813">
    <property type="protein sequence ID" value="CAL1358085.1"/>
    <property type="molecule type" value="Genomic_DNA"/>
</dbReference>
<dbReference type="Gene3D" id="1.10.10.60">
    <property type="entry name" value="Homeodomain-like"/>
    <property type="match status" value="2"/>
</dbReference>
<comment type="subcellular location">
    <subcellularLocation>
        <location evidence="1">Nucleus</location>
    </subcellularLocation>
</comment>
<keyword evidence="4" id="KW-0238">DNA-binding</keyword>
<feature type="compositionally biased region" description="Low complexity" evidence="6">
    <location>
        <begin position="43"/>
        <end position="52"/>
    </location>
</feature>
<feature type="domain" description="HTH myb-type" evidence="8">
    <location>
        <begin position="171"/>
        <end position="217"/>
    </location>
</feature>
<dbReference type="GO" id="GO:0000981">
    <property type="term" value="F:DNA-binding transcription factor activity, RNA polymerase II-specific"/>
    <property type="evidence" value="ECO:0007669"/>
    <property type="project" value="TreeGrafter"/>
</dbReference>
<keyword evidence="10" id="KW-1185">Reference proteome</keyword>
<evidence type="ECO:0000256" key="1">
    <source>
        <dbReference type="ARBA" id="ARBA00004123"/>
    </source>
</evidence>
<evidence type="ECO:0000256" key="6">
    <source>
        <dbReference type="SAM" id="MobiDB-lite"/>
    </source>
</evidence>
<evidence type="ECO:0000313" key="9">
    <source>
        <dbReference type="EMBL" id="CAL1358085.1"/>
    </source>
</evidence>
<dbReference type="SUPFAM" id="SSF46689">
    <property type="entry name" value="Homeodomain-like"/>
    <property type="match status" value="1"/>
</dbReference>
<feature type="region of interest" description="Disordered" evidence="6">
    <location>
        <begin position="117"/>
        <end position="169"/>
    </location>
</feature>
<feature type="domain" description="Myb-like" evidence="7">
    <location>
        <begin position="218"/>
        <end position="268"/>
    </location>
</feature>
<evidence type="ECO:0000256" key="4">
    <source>
        <dbReference type="ARBA" id="ARBA00023125"/>
    </source>
</evidence>
<keyword evidence="2" id="KW-0677">Repeat</keyword>
<gene>
    <name evidence="9" type="ORF">LTRI10_LOCUS5669</name>
</gene>
<dbReference type="PANTHER" id="PTHR45614">
    <property type="entry name" value="MYB PROTEIN-RELATED"/>
    <property type="match status" value="1"/>
</dbReference>
<dbReference type="PANTHER" id="PTHR45614:SF285">
    <property type="entry name" value="TRANSCRIPTION FACTOR MYB98"/>
    <property type="match status" value="1"/>
</dbReference>
<feature type="compositionally biased region" description="Low complexity" evidence="6">
    <location>
        <begin position="157"/>
        <end position="167"/>
    </location>
</feature>
<evidence type="ECO:0000259" key="8">
    <source>
        <dbReference type="PROSITE" id="PS51294"/>
    </source>
</evidence>
<dbReference type="Pfam" id="PF13921">
    <property type="entry name" value="Myb_DNA-bind_6"/>
    <property type="match status" value="1"/>
</dbReference>
<dbReference type="GO" id="GO:0005634">
    <property type="term" value="C:nucleus"/>
    <property type="evidence" value="ECO:0007669"/>
    <property type="project" value="UniProtKB-SubCell"/>
</dbReference>
<dbReference type="PROSITE" id="PS50090">
    <property type="entry name" value="MYB_LIKE"/>
    <property type="match status" value="2"/>
</dbReference>
<dbReference type="PROSITE" id="PS51294">
    <property type="entry name" value="HTH_MYB"/>
    <property type="match status" value="2"/>
</dbReference>
<feature type="region of interest" description="Disordered" evidence="6">
    <location>
        <begin position="1"/>
        <end position="23"/>
    </location>
</feature>
<accession>A0AAV2CQL2</accession>
<feature type="compositionally biased region" description="Basic and acidic residues" evidence="6">
    <location>
        <begin position="121"/>
        <end position="136"/>
    </location>
</feature>
<dbReference type="SMART" id="SM00717">
    <property type="entry name" value="SANT"/>
    <property type="match status" value="2"/>
</dbReference>
<dbReference type="InterPro" id="IPR017930">
    <property type="entry name" value="Myb_dom"/>
</dbReference>
<keyword evidence="3" id="KW-0804">Transcription</keyword>
<dbReference type="AlphaFoldDB" id="A0AAV2CQL2"/>
<dbReference type="CDD" id="cd00167">
    <property type="entry name" value="SANT"/>
    <property type="match status" value="2"/>
</dbReference>
<keyword evidence="5" id="KW-0539">Nucleus</keyword>
<protein>
    <submittedName>
        <fullName evidence="9">Uncharacterized protein</fullName>
    </submittedName>
</protein>
<feature type="region of interest" description="Disordered" evidence="6">
    <location>
        <begin position="43"/>
        <end position="90"/>
    </location>
</feature>
<feature type="compositionally biased region" description="Acidic residues" evidence="6">
    <location>
        <begin position="137"/>
        <end position="147"/>
    </location>
</feature>
<dbReference type="FunFam" id="1.10.10.60:FF:000010">
    <property type="entry name" value="Transcriptional activator Myb isoform A"/>
    <property type="match status" value="1"/>
</dbReference>
<reference evidence="9 10" key="1">
    <citation type="submission" date="2024-04" db="EMBL/GenBank/DDBJ databases">
        <authorList>
            <person name="Fracassetti M."/>
        </authorList>
    </citation>
    <scope>NUCLEOTIDE SEQUENCE [LARGE SCALE GENOMIC DNA]</scope>
</reference>
<sequence length="430" mass="48099">MDFNTKLTRDEFPHIDDHHHHPHQTPINGFLDYCNGANSFSTEGFPSSSSTRSRNKPKSCSSVFPTPPCPSSTDPIRDLARGFSPSSTNNNHHHHYHFHYHSHELLIPTRNDEINLNNDPSLKRIDEDGTMEKDQEIQEEQSNDEDSSMLVMKGKDGSSSSGQPSKRSAFKGQWTLEEDKMLVQLVGEHGLKSWSQIARILGGRIGKQCRERWHNHLKPDIKKDAWSKEEDEKLIQAHMEMGNKWAEIAKRLPGRTENSIKNHWNATKRRQFPSTRRNYRSPEPSASAAALKDYIHTVTSLSSPNVEKKILTPAPSNWAKKGNFAAGSSLSRESEAPATAVMYDLNEASEPPFLFAGDSDSELGSVRFGSAMEMPESSFADNRNANSFGMSIDSYAGSSTMVRPGKGGEEGEGEVLGKEMDFLDMLIHQC</sequence>
<feature type="domain" description="Myb-like" evidence="7">
    <location>
        <begin position="166"/>
        <end position="217"/>
    </location>
</feature>
<feature type="domain" description="HTH myb-type" evidence="8">
    <location>
        <begin position="218"/>
        <end position="272"/>
    </location>
</feature>
<evidence type="ECO:0000256" key="3">
    <source>
        <dbReference type="ARBA" id="ARBA00023015"/>
    </source>
</evidence>
<feature type="compositionally biased region" description="Basic and acidic residues" evidence="6">
    <location>
        <begin position="7"/>
        <end position="19"/>
    </location>
</feature>
<dbReference type="Proteomes" id="UP001497516">
    <property type="component" value="Chromosome 1"/>
</dbReference>